<dbReference type="PANTHER" id="PTHR31361:SF1">
    <property type="entry name" value="BETA-GLUCAN SYNTHESIS-ASSOCIATED PROTEIN KRE6-RELATED"/>
    <property type="match status" value="1"/>
</dbReference>
<sequence>MQVGCDPKSHPTKKWIDGHMDEYEDDDNKHKEVAGKAFCTTNDDCTIGDDLGKTLLKTGKCVKSRCQCSYASSWGGPRCTTAISGSSSTTVTSTSITKSTYGPPFGMSIGVASIMVFLSFISVMYASAKEKKAAVLLQKQMKTAADLRSHEQAKFEAERQSFASHGNDARQRPRDNYSQNFV</sequence>
<evidence type="ECO:0000313" key="7">
    <source>
        <dbReference type="EMBL" id="GMF89849.1"/>
    </source>
</evidence>
<comment type="subcellular location">
    <subcellularLocation>
        <location evidence="1">Membrane</location>
    </subcellularLocation>
</comment>
<reference evidence="7" key="1">
    <citation type="submission" date="2023-04" db="EMBL/GenBank/DDBJ databases">
        <title>Phytophthora fragariaefolia NBRC 109709.</title>
        <authorList>
            <person name="Ichikawa N."/>
            <person name="Sato H."/>
            <person name="Tonouchi N."/>
        </authorList>
    </citation>
    <scope>NUCLEOTIDE SEQUENCE</scope>
    <source>
        <strain evidence="7">NBRC 109709</strain>
    </source>
</reference>
<dbReference type="GO" id="GO:0071555">
    <property type="term" value="P:cell wall organization"/>
    <property type="evidence" value="ECO:0007669"/>
    <property type="project" value="UniProtKB-KW"/>
</dbReference>
<keyword evidence="2 6" id="KW-0472">Membrane</keyword>
<dbReference type="PANTHER" id="PTHR31361">
    <property type="entry name" value="BETA-GLUCAN SYNTHESIS-ASSOCIATED PROTEIN KRE6-RELATED"/>
    <property type="match status" value="1"/>
</dbReference>
<keyword evidence="6" id="KW-0812">Transmembrane</keyword>
<dbReference type="GO" id="GO:0005886">
    <property type="term" value="C:plasma membrane"/>
    <property type="evidence" value="ECO:0007669"/>
    <property type="project" value="TreeGrafter"/>
</dbReference>
<comment type="caution">
    <text evidence="7">The sequence shown here is derived from an EMBL/GenBank/DDBJ whole genome shotgun (WGS) entry which is preliminary data.</text>
</comment>
<dbReference type="OrthoDB" id="116557at2759"/>
<keyword evidence="8" id="KW-1185">Reference proteome</keyword>
<dbReference type="InterPro" id="IPR005629">
    <property type="entry name" value="Skn1/Kre6/Sbg1"/>
</dbReference>
<accession>A0A9W6YLH1</accession>
<evidence type="ECO:0000256" key="6">
    <source>
        <dbReference type="SAM" id="Phobius"/>
    </source>
</evidence>
<dbReference type="GO" id="GO:0015926">
    <property type="term" value="F:glucosidase activity"/>
    <property type="evidence" value="ECO:0007669"/>
    <property type="project" value="TreeGrafter"/>
</dbReference>
<gene>
    <name evidence="7" type="ORF">Pfra01_002900300</name>
</gene>
<feature type="transmembrane region" description="Helical" evidence="6">
    <location>
        <begin position="105"/>
        <end position="126"/>
    </location>
</feature>
<feature type="region of interest" description="Disordered" evidence="5">
    <location>
        <begin position="156"/>
        <end position="182"/>
    </location>
</feature>
<protein>
    <submittedName>
        <fullName evidence="7">Unnamed protein product</fullName>
    </submittedName>
</protein>
<evidence type="ECO:0000256" key="3">
    <source>
        <dbReference type="ARBA" id="ARBA00023180"/>
    </source>
</evidence>
<keyword evidence="3" id="KW-0325">Glycoprotein</keyword>
<evidence type="ECO:0000256" key="4">
    <source>
        <dbReference type="ARBA" id="ARBA00023316"/>
    </source>
</evidence>
<keyword evidence="6" id="KW-1133">Transmembrane helix</keyword>
<organism evidence="7 8">
    <name type="scientific">Phytophthora fragariaefolia</name>
    <dbReference type="NCBI Taxonomy" id="1490495"/>
    <lineage>
        <taxon>Eukaryota</taxon>
        <taxon>Sar</taxon>
        <taxon>Stramenopiles</taxon>
        <taxon>Oomycota</taxon>
        <taxon>Peronosporomycetes</taxon>
        <taxon>Peronosporales</taxon>
        <taxon>Peronosporaceae</taxon>
        <taxon>Phytophthora</taxon>
    </lineage>
</organism>
<dbReference type="GO" id="GO:0006078">
    <property type="term" value="P:(1-&gt;6)-beta-D-glucan biosynthetic process"/>
    <property type="evidence" value="ECO:0007669"/>
    <property type="project" value="TreeGrafter"/>
</dbReference>
<evidence type="ECO:0000256" key="1">
    <source>
        <dbReference type="ARBA" id="ARBA00004370"/>
    </source>
</evidence>
<dbReference type="EMBL" id="BSXT01013760">
    <property type="protein sequence ID" value="GMF89849.1"/>
    <property type="molecule type" value="Genomic_DNA"/>
</dbReference>
<name>A0A9W6YLH1_9STRA</name>
<dbReference type="Proteomes" id="UP001165121">
    <property type="component" value="Unassembled WGS sequence"/>
</dbReference>
<evidence type="ECO:0000256" key="2">
    <source>
        <dbReference type="ARBA" id="ARBA00023136"/>
    </source>
</evidence>
<evidence type="ECO:0000313" key="8">
    <source>
        <dbReference type="Proteomes" id="UP001165121"/>
    </source>
</evidence>
<proteinExistence type="predicted"/>
<dbReference type="AlphaFoldDB" id="A0A9W6YLH1"/>
<dbReference type="GO" id="GO:0005789">
    <property type="term" value="C:endoplasmic reticulum membrane"/>
    <property type="evidence" value="ECO:0007669"/>
    <property type="project" value="TreeGrafter"/>
</dbReference>
<keyword evidence="4" id="KW-0961">Cell wall biogenesis/degradation</keyword>
<evidence type="ECO:0000256" key="5">
    <source>
        <dbReference type="SAM" id="MobiDB-lite"/>
    </source>
</evidence>